<dbReference type="PANTHER" id="PTHR42756:SF1">
    <property type="entry name" value="TRANSCRIPTIONAL REPRESSOR OF EMRAB OPERON"/>
    <property type="match status" value="1"/>
</dbReference>
<dbReference type="PRINTS" id="PR00598">
    <property type="entry name" value="HTHMARR"/>
</dbReference>
<evidence type="ECO:0000259" key="4">
    <source>
        <dbReference type="PROSITE" id="PS50995"/>
    </source>
</evidence>
<dbReference type="InterPro" id="IPR036390">
    <property type="entry name" value="WH_DNA-bd_sf"/>
</dbReference>
<reference evidence="5" key="1">
    <citation type="journal article" date="2023" name="Antibiotics">
        <title>Prevalence and Molecular Characterization of Methicillin-Resistant Staphylococci (MRS) and Mammaliicocci (MRM) in Dromedary Camels from Algeria: First Detection of SCCmec-mecC Hybrid in Methicillin-Resistant Mammaliicoccus lentus.</title>
        <authorList>
            <person name="Belhout C."/>
            <person name="Boyen F."/>
            <person name="Vereecke N."/>
            <person name="Theuns S."/>
            <person name="Taibi N."/>
            <person name="Stegger M."/>
            <person name="de la Fe-Rodriguez P.Y."/>
            <person name="Bouayad L."/>
            <person name="Elgroud R."/>
            <person name="Butaye P."/>
        </authorList>
    </citation>
    <scope>NUCLEOTIDE SEQUENCE</scope>
    <source>
        <strain evidence="5">7048</strain>
    </source>
</reference>
<dbReference type="PROSITE" id="PS01117">
    <property type="entry name" value="HTH_MARR_1"/>
    <property type="match status" value="1"/>
</dbReference>
<keyword evidence="1" id="KW-0805">Transcription regulation</keyword>
<evidence type="ECO:0000256" key="1">
    <source>
        <dbReference type="ARBA" id="ARBA00023015"/>
    </source>
</evidence>
<evidence type="ECO:0000313" key="6">
    <source>
        <dbReference type="Proteomes" id="UP001223261"/>
    </source>
</evidence>
<evidence type="ECO:0000313" key="5">
    <source>
        <dbReference type="EMBL" id="WHI59814.1"/>
    </source>
</evidence>
<dbReference type="Proteomes" id="UP001223261">
    <property type="component" value="Chromosome"/>
</dbReference>
<dbReference type="Pfam" id="PF01047">
    <property type="entry name" value="MarR"/>
    <property type="match status" value="1"/>
</dbReference>
<dbReference type="AlphaFoldDB" id="A0AAX3W3R3"/>
<dbReference type="RefSeq" id="WP_282862096.1">
    <property type="nucleotide sequence ID" value="NZ_CP118848.1"/>
</dbReference>
<dbReference type="Gene3D" id="1.10.10.10">
    <property type="entry name" value="Winged helix-like DNA-binding domain superfamily/Winged helix DNA-binding domain"/>
    <property type="match status" value="1"/>
</dbReference>
<evidence type="ECO:0000256" key="3">
    <source>
        <dbReference type="ARBA" id="ARBA00023163"/>
    </source>
</evidence>
<accession>A0AAX3W3R3</accession>
<dbReference type="InterPro" id="IPR023187">
    <property type="entry name" value="Tscrpt_reg_MarR-type_CS"/>
</dbReference>
<proteinExistence type="predicted"/>
<dbReference type="GO" id="GO:0003677">
    <property type="term" value="F:DNA binding"/>
    <property type="evidence" value="ECO:0007669"/>
    <property type="project" value="UniProtKB-KW"/>
</dbReference>
<dbReference type="SUPFAM" id="SSF46785">
    <property type="entry name" value="Winged helix' DNA-binding domain"/>
    <property type="match status" value="1"/>
</dbReference>
<gene>
    <name evidence="5" type="ORF">PYH69_14050</name>
</gene>
<keyword evidence="3" id="KW-0804">Transcription</keyword>
<evidence type="ECO:0000256" key="2">
    <source>
        <dbReference type="ARBA" id="ARBA00023125"/>
    </source>
</evidence>
<dbReference type="EMBL" id="CP118848">
    <property type="protein sequence ID" value="WHI59814.1"/>
    <property type="molecule type" value="Genomic_DNA"/>
</dbReference>
<name>A0AAX3W3R3_MAMLE</name>
<protein>
    <submittedName>
        <fullName evidence="5">MarR family transcriptional regulator</fullName>
    </submittedName>
</protein>
<dbReference type="GO" id="GO:0003700">
    <property type="term" value="F:DNA-binding transcription factor activity"/>
    <property type="evidence" value="ECO:0007669"/>
    <property type="project" value="InterPro"/>
</dbReference>
<dbReference type="PROSITE" id="PS50995">
    <property type="entry name" value="HTH_MARR_2"/>
    <property type="match status" value="1"/>
</dbReference>
<keyword evidence="2" id="KW-0238">DNA-binding</keyword>
<dbReference type="SMART" id="SM00347">
    <property type="entry name" value="HTH_MARR"/>
    <property type="match status" value="1"/>
</dbReference>
<dbReference type="InterPro" id="IPR000835">
    <property type="entry name" value="HTH_MarR-typ"/>
</dbReference>
<dbReference type="PANTHER" id="PTHR42756">
    <property type="entry name" value="TRANSCRIPTIONAL REGULATOR, MARR"/>
    <property type="match status" value="1"/>
</dbReference>
<feature type="domain" description="HTH marR-type" evidence="4">
    <location>
        <begin position="6"/>
        <end position="145"/>
    </location>
</feature>
<dbReference type="InterPro" id="IPR036388">
    <property type="entry name" value="WH-like_DNA-bd_sf"/>
</dbReference>
<sequence>MENRQVQSIYVNLIKASQNVQKGLFEICREENIKVNDFLVLGALYQWGAQSILSISKNVLIKSGSMTNIIDELEKKELIYRTPSKEDRRVILIDLTEEGYKQAEKLYNAELEMFARMFEKASKKTLDNAPSELRELRDVSDAFVEENGFKY</sequence>
<organism evidence="5 6">
    <name type="scientific">Mammaliicoccus lentus</name>
    <name type="common">Staphylococcus lentus</name>
    <dbReference type="NCBI Taxonomy" id="42858"/>
    <lineage>
        <taxon>Bacteria</taxon>
        <taxon>Bacillati</taxon>
        <taxon>Bacillota</taxon>
        <taxon>Bacilli</taxon>
        <taxon>Bacillales</taxon>
        <taxon>Staphylococcaceae</taxon>
        <taxon>Mammaliicoccus</taxon>
    </lineage>
</organism>